<organism evidence="4">
    <name type="scientific">Brugia pahangi</name>
    <name type="common">Filarial nematode worm</name>
    <dbReference type="NCBI Taxonomy" id="6280"/>
    <lineage>
        <taxon>Eukaryota</taxon>
        <taxon>Metazoa</taxon>
        <taxon>Ecdysozoa</taxon>
        <taxon>Nematoda</taxon>
        <taxon>Chromadorea</taxon>
        <taxon>Rhabditida</taxon>
        <taxon>Spirurina</taxon>
        <taxon>Spiruromorpha</taxon>
        <taxon>Filarioidea</taxon>
        <taxon>Onchocercidae</taxon>
        <taxon>Brugia</taxon>
    </lineage>
</organism>
<keyword evidence="1" id="KW-0812">Transmembrane</keyword>
<sequence length="37" mass="4126">MRKIHNQKLKAQRFDANAILFAVVIMLLICTGSQGPV</sequence>
<protein>
    <submittedName>
        <fullName evidence="4">MADS-box domain-containing protein</fullName>
    </submittedName>
</protein>
<keyword evidence="1" id="KW-0472">Membrane</keyword>
<proteinExistence type="predicted"/>
<evidence type="ECO:0000256" key="1">
    <source>
        <dbReference type="SAM" id="Phobius"/>
    </source>
</evidence>
<gene>
    <name evidence="2" type="ORF">BPAG_LOCUS495</name>
</gene>
<evidence type="ECO:0000313" key="3">
    <source>
        <dbReference type="Proteomes" id="UP000278627"/>
    </source>
</evidence>
<feature type="transmembrane region" description="Helical" evidence="1">
    <location>
        <begin position="16"/>
        <end position="35"/>
    </location>
</feature>
<evidence type="ECO:0000313" key="4">
    <source>
        <dbReference type="WBParaSite" id="BPAG_0000049401-mRNA-1"/>
    </source>
</evidence>
<evidence type="ECO:0000313" key="2">
    <source>
        <dbReference type="EMBL" id="VDN81681.1"/>
    </source>
</evidence>
<dbReference type="EMBL" id="UZAD01000022">
    <property type="protein sequence ID" value="VDN81681.1"/>
    <property type="molecule type" value="Genomic_DNA"/>
</dbReference>
<keyword evidence="3" id="KW-1185">Reference proteome</keyword>
<reference evidence="4" key="1">
    <citation type="submission" date="2017-02" db="UniProtKB">
        <authorList>
            <consortium name="WormBaseParasite"/>
        </authorList>
    </citation>
    <scope>IDENTIFICATION</scope>
</reference>
<name>A0A0N4SXS5_BRUPA</name>
<reference evidence="2 3" key="2">
    <citation type="submission" date="2018-11" db="EMBL/GenBank/DDBJ databases">
        <authorList>
            <consortium name="Pathogen Informatics"/>
        </authorList>
    </citation>
    <scope>NUCLEOTIDE SEQUENCE [LARGE SCALE GENOMIC DNA]</scope>
</reference>
<dbReference type="WBParaSite" id="BPAG_0000049401-mRNA-1">
    <property type="protein sequence ID" value="BPAG_0000049401-mRNA-1"/>
    <property type="gene ID" value="BPAG_0000049401"/>
</dbReference>
<dbReference type="Proteomes" id="UP000278627">
    <property type="component" value="Unassembled WGS sequence"/>
</dbReference>
<accession>A0A0N4SXS5</accession>
<dbReference type="AlphaFoldDB" id="A0A0N4SXS5"/>
<keyword evidence="1" id="KW-1133">Transmembrane helix</keyword>